<evidence type="ECO:0000256" key="1">
    <source>
        <dbReference type="SAM" id="MobiDB-lite"/>
    </source>
</evidence>
<evidence type="ECO:0000313" key="2">
    <source>
        <dbReference type="EMBL" id="KAF9579685.1"/>
    </source>
</evidence>
<sequence length="65" mass="7212">MLRVHRLLQRSAPLAVKHPRPTTPIILHRPLSTASPETNIDTPNQQPRKSSYVRGDPAVEAGKPL</sequence>
<feature type="non-terminal residue" evidence="2">
    <location>
        <position position="65"/>
    </location>
</feature>
<gene>
    <name evidence="2" type="ORF">BGW38_003961</name>
</gene>
<dbReference type="AlphaFoldDB" id="A0A9P6KCH1"/>
<evidence type="ECO:0000313" key="3">
    <source>
        <dbReference type="Proteomes" id="UP000780801"/>
    </source>
</evidence>
<reference evidence="2" key="1">
    <citation type="journal article" date="2020" name="Fungal Divers.">
        <title>Resolving the Mortierellaceae phylogeny through synthesis of multi-gene phylogenetics and phylogenomics.</title>
        <authorList>
            <person name="Vandepol N."/>
            <person name="Liber J."/>
            <person name="Desiro A."/>
            <person name="Na H."/>
            <person name="Kennedy M."/>
            <person name="Barry K."/>
            <person name="Grigoriev I.V."/>
            <person name="Miller A.N."/>
            <person name="O'Donnell K."/>
            <person name="Stajich J.E."/>
            <person name="Bonito G."/>
        </authorList>
    </citation>
    <scope>NUCLEOTIDE SEQUENCE</scope>
    <source>
        <strain evidence="2">KOD1015</strain>
    </source>
</reference>
<name>A0A9P6KCH1_9FUNG</name>
<feature type="compositionally biased region" description="Polar residues" evidence="1">
    <location>
        <begin position="32"/>
        <end position="49"/>
    </location>
</feature>
<proteinExistence type="predicted"/>
<accession>A0A9P6KCH1</accession>
<dbReference type="EMBL" id="JAABOA010002573">
    <property type="protein sequence ID" value="KAF9579685.1"/>
    <property type="molecule type" value="Genomic_DNA"/>
</dbReference>
<protein>
    <submittedName>
        <fullName evidence="2">Uncharacterized protein</fullName>
    </submittedName>
</protein>
<keyword evidence="3" id="KW-1185">Reference proteome</keyword>
<comment type="caution">
    <text evidence="2">The sequence shown here is derived from an EMBL/GenBank/DDBJ whole genome shotgun (WGS) entry which is preliminary data.</text>
</comment>
<feature type="region of interest" description="Disordered" evidence="1">
    <location>
        <begin position="15"/>
        <end position="65"/>
    </location>
</feature>
<dbReference type="Proteomes" id="UP000780801">
    <property type="component" value="Unassembled WGS sequence"/>
</dbReference>
<organism evidence="2 3">
    <name type="scientific">Lunasporangiospora selenospora</name>
    <dbReference type="NCBI Taxonomy" id="979761"/>
    <lineage>
        <taxon>Eukaryota</taxon>
        <taxon>Fungi</taxon>
        <taxon>Fungi incertae sedis</taxon>
        <taxon>Mucoromycota</taxon>
        <taxon>Mortierellomycotina</taxon>
        <taxon>Mortierellomycetes</taxon>
        <taxon>Mortierellales</taxon>
        <taxon>Mortierellaceae</taxon>
        <taxon>Lunasporangiospora</taxon>
    </lineage>
</organism>